<feature type="binding site" evidence="10">
    <location>
        <position position="228"/>
    </location>
    <ligand>
        <name>Mn(2+)</name>
        <dbReference type="ChEBI" id="CHEBI:29035"/>
    </ligand>
</feature>
<keyword evidence="2 10" id="KW-0479">Metal-binding</keyword>
<dbReference type="EMBL" id="CP003989">
    <property type="protein sequence ID" value="AGA33156.1"/>
    <property type="molecule type" value="Genomic_DNA"/>
</dbReference>
<evidence type="ECO:0000313" key="11">
    <source>
        <dbReference type="EMBL" id="AGA33156.1"/>
    </source>
</evidence>
<dbReference type="KEGG" id="tni:TVNIR_1486"/>
<evidence type="ECO:0000256" key="4">
    <source>
        <dbReference type="ARBA" id="ARBA00022801"/>
    </source>
</evidence>
<dbReference type="Pfam" id="PF01867">
    <property type="entry name" value="Cas_Cas1"/>
    <property type="match status" value="1"/>
</dbReference>
<keyword evidence="4 10" id="KW-0378">Hydrolase</keyword>
<comment type="subunit">
    <text evidence="9 10">Homodimer, forms a heterotetramer with a Cas2 homodimer.</text>
</comment>
<sequence length="329" mass="37119">MATLFLDRAQLELRTDGNVLAVYEGGRRRGTVPLSLLERVVVQGRQTRFESGVLLKLAESGTATVFMGARSSRQVALMLGPRHNDAAVRIAQTLRIRDADYCARWARDLVAAKLRRQYRLLIQCERQRPDARKALFDARETLARIRAQLTDGSCDIGRLRGLEGAAARAYFAGLGAVFPPAVGFRGRNRRPPRDPVNACLSLGYTLLHFDAVRAAHAAGLDPLIGFYHRPSFGRESLASDLIEPLRPVVDAWVWELFRAEVLRAHDFSRDHEACLLNKAGRARFYGRWEPFARTHRRWLRLRCGQLARDFRKQGETFLDPDGDDEAGET</sequence>
<keyword evidence="3 10" id="KW-0255">Endonuclease</keyword>
<keyword evidence="6 10" id="KW-0051">Antiviral defense</keyword>
<evidence type="ECO:0000313" key="12">
    <source>
        <dbReference type="Proteomes" id="UP000010809"/>
    </source>
</evidence>
<dbReference type="RefSeq" id="WP_015258290.1">
    <property type="nucleotide sequence ID" value="NC_019902.2"/>
</dbReference>
<dbReference type="InterPro" id="IPR002729">
    <property type="entry name" value="CRISPR-assoc_Cas1"/>
</dbReference>
<dbReference type="GO" id="GO:0046872">
    <property type="term" value="F:metal ion binding"/>
    <property type="evidence" value="ECO:0007669"/>
    <property type="project" value="UniProtKB-UniRule"/>
</dbReference>
<comment type="similarity">
    <text evidence="10">Belongs to the CRISPR-associated endonuclease Cas1 family.</text>
</comment>
<dbReference type="AlphaFoldDB" id="L0DXQ7"/>
<dbReference type="CDD" id="cd09634">
    <property type="entry name" value="Cas1_I-II-III"/>
    <property type="match status" value="1"/>
</dbReference>
<feature type="binding site" evidence="10">
    <location>
        <position position="243"/>
    </location>
    <ligand>
        <name>Mn(2+)</name>
        <dbReference type="ChEBI" id="CHEBI:29035"/>
    </ligand>
</feature>
<evidence type="ECO:0000256" key="9">
    <source>
        <dbReference type="ARBA" id="ARBA00038592"/>
    </source>
</evidence>
<dbReference type="Proteomes" id="UP000010809">
    <property type="component" value="Chromosome"/>
</dbReference>
<accession>L0DXQ7</accession>
<dbReference type="GO" id="GO:0051607">
    <property type="term" value="P:defense response to virus"/>
    <property type="evidence" value="ECO:0007669"/>
    <property type="project" value="UniProtKB-UniRule"/>
</dbReference>
<evidence type="ECO:0000256" key="3">
    <source>
        <dbReference type="ARBA" id="ARBA00022759"/>
    </source>
</evidence>
<keyword evidence="1 10" id="KW-0540">Nuclease</keyword>
<dbReference type="HAMAP" id="MF_01470">
    <property type="entry name" value="Cas1"/>
    <property type="match status" value="1"/>
</dbReference>
<organism evidence="11 12">
    <name type="scientific">Thioalkalivibrio nitratireducens (strain DSM 14787 / UNIQEM 213 / ALEN2)</name>
    <dbReference type="NCBI Taxonomy" id="1255043"/>
    <lineage>
        <taxon>Bacteria</taxon>
        <taxon>Pseudomonadati</taxon>
        <taxon>Pseudomonadota</taxon>
        <taxon>Gammaproteobacteria</taxon>
        <taxon>Chromatiales</taxon>
        <taxon>Ectothiorhodospiraceae</taxon>
        <taxon>Thioalkalivibrio</taxon>
    </lineage>
</organism>
<dbReference type="PATRIC" id="fig|1255043.3.peg.1505"/>
<dbReference type="InterPro" id="IPR050646">
    <property type="entry name" value="Cas1"/>
</dbReference>
<dbReference type="GO" id="GO:0043571">
    <property type="term" value="P:maintenance of CRISPR repeat elements"/>
    <property type="evidence" value="ECO:0007669"/>
    <property type="project" value="UniProtKB-UniRule"/>
</dbReference>
<gene>
    <name evidence="10" type="primary">cas1</name>
    <name evidence="11" type="ordered locus">TVNIR_1486</name>
</gene>
<reference evidence="11" key="1">
    <citation type="submission" date="2015-12" db="EMBL/GenBank/DDBJ databases">
        <authorList>
            <person name="Tikhonova T.V."/>
            <person name="Pavlov A.R."/>
            <person name="Beletsky A.V."/>
            <person name="Mardanov A.V."/>
            <person name="Sorokin D.Y."/>
            <person name="Ravin N.V."/>
            <person name="Popov V.O."/>
        </authorList>
    </citation>
    <scope>NUCLEOTIDE SEQUENCE</scope>
    <source>
        <strain evidence="11">DSM 14787</strain>
    </source>
</reference>
<dbReference type="EC" id="3.1.-.-" evidence="10"/>
<comment type="function">
    <text evidence="10">CRISPR (clustered regularly interspaced short palindromic repeat), is an adaptive immune system that provides protection against mobile genetic elements (viruses, transposable elements and conjugative plasmids). CRISPR clusters contain spacers, sequences complementary to antecedent mobile elements, and target invading nucleic acids. CRISPR clusters are transcribed and processed into CRISPR RNA (crRNA). Acts as a dsDNA endonuclease. Involved in the integration of spacer DNA into the CRISPR cassette.</text>
</comment>
<evidence type="ECO:0000256" key="6">
    <source>
        <dbReference type="ARBA" id="ARBA00023118"/>
    </source>
</evidence>
<evidence type="ECO:0000256" key="7">
    <source>
        <dbReference type="ARBA" id="ARBA00023125"/>
    </source>
</evidence>
<dbReference type="PANTHER" id="PTHR34353:SF2">
    <property type="entry name" value="CRISPR-ASSOCIATED ENDONUCLEASE CAS1 1"/>
    <property type="match status" value="1"/>
</dbReference>
<evidence type="ECO:0000256" key="10">
    <source>
        <dbReference type="HAMAP-Rule" id="MF_01470"/>
    </source>
</evidence>
<protein>
    <recommendedName>
        <fullName evidence="10">CRISPR-associated endonuclease Cas1</fullName>
        <ecNumber evidence="10">3.1.-.-</ecNumber>
    </recommendedName>
</protein>
<evidence type="ECO:0000256" key="1">
    <source>
        <dbReference type="ARBA" id="ARBA00022722"/>
    </source>
</evidence>
<dbReference type="GO" id="GO:0016787">
    <property type="term" value="F:hydrolase activity"/>
    <property type="evidence" value="ECO:0007669"/>
    <property type="project" value="UniProtKB-KW"/>
</dbReference>
<dbReference type="STRING" id="1255043.TVNIR_1486"/>
<proteinExistence type="inferred from homology"/>
<dbReference type="GO" id="GO:0004519">
    <property type="term" value="F:endonuclease activity"/>
    <property type="evidence" value="ECO:0007669"/>
    <property type="project" value="UniProtKB-UniRule"/>
</dbReference>
<keyword evidence="8 10" id="KW-0464">Manganese</keyword>
<evidence type="ECO:0000256" key="2">
    <source>
        <dbReference type="ARBA" id="ARBA00022723"/>
    </source>
</evidence>
<dbReference type="eggNOG" id="COG1518">
    <property type="taxonomic scope" value="Bacteria"/>
</dbReference>
<dbReference type="NCBIfam" id="TIGR00287">
    <property type="entry name" value="cas1"/>
    <property type="match status" value="1"/>
</dbReference>
<dbReference type="OrthoDB" id="9803119at2"/>
<keyword evidence="5 10" id="KW-0460">Magnesium</keyword>
<dbReference type="InterPro" id="IPR042206">
    <property type="entry name" value="CRISPR-assoc_Cas1_C"/>
</dbReference>
<dbReference type="Gene3D" id="3.100.10.20">
    <property type="entry name" value="CRISPR-associated endonuclease Cas1, N-terminal domain"/>
    <property type="match status" value="1"/>
</dbReference>
<comment type="cofactor">
    <cofactor evidence="10">
        <name>Mg(2+)</name>
        <dbReference type="ChEBI" id="CHEBI:18420"/>
    </cofactor>
    <cofactor evidence="10">
        <name>Mn(2+)</name>
        <dbReference type="ChEBI" id="CHEBI:29035"/>
    </cofactor>
</comment>
<keyword evidence="7 10" id="KW-0238">DNA-binding</keyword>
<evidence type="ECO:0000256" key="5">
    <source>
        <dbReference type="ARBA" id="ARBA00022842"/>
    </source>
</evidence>
<dbReference type="PANTHER" id="PTHR34353">
    <property type="entry name" value="CRISPR-ASSOCIATED ENDONUCLEASE CAS1 1"/>
    <property type="match status" value="1"/>
</dbReference>
<keyword evidence="12" id="KW-1185">Reference proteome</keyword>
<dbReference type="HOGENOM" id="CLU_052779_1_1_6"/>
<feature type="binding site" evidence="10">
    <location>
        <position position="163"/>
    </location>
    <ligand>
        <name>Mn(2+)</name>
        <dbReference type="ChEBI" id="CHEBI:29035"/>
    </ligand>
</feature>
<name>L0DXQ7_THIND</name>
<dbReference type="GO" id="GO:0003677">
    <property type="term" value="F:DNA binding"/>
    <property type="evidence" value="ECO:0007669"/>
    <property type="project" value="UniProtKB-KW"/>
</dbReference>
<dbReference type="InterPro" id="IPR042211">
    <property type="entry name" value="CRISPR-assoc_Cas1_N"/>
</dbReference>
<evidence type="ECO:0000256" key="8">
    <source>
        <dbReference type="ARBA" id="ARBA00023211"/>
    </source>
</evidence>
<dbReference type="Gene3D" id="1.20.120.920">
    <property type="entry name" value="CRISPR-associated endonuclease Cas1, C-terminal domain"/>
    <property type="match status" value="1"/>
</dbReference>